<dbReference type="AlphaFoldDB" id="G4NF78"/>
<reference key="2">
    <citation type="submission" date="2011-05" db="EMBL/GenBank/DDBJ databases">
        <title>The Genome Sequence of Magnaporthe oryzae 70-15.</title>
        <authorList>
            <consortium name="The Broad Institute Genome Sequencing Platform"/>
            <person name="Ma L.-J."/>
            <person name="Dead R."/>
            <person name="Young S.K."/>
            <person name="Zeng Q."/>
            <person name="Gargeya S."/>
            <person name="Fitzgerald M."/>
            <person name="Haas B."/>
            <person name="Abouelleil A."/>
            <person name="Alvarado L."/>
            <person name="Arachchi H.M."/>
            <person name="Berlin A."/>
            <person name="Brown A."/>
            <person name="Chapman S.B."/>
            <person name="Chen Z."/>
            <person name="Dunbar C."/>
            <person name="Freedman E."/>
            <person name="Gearin G."/>
            <person name="Gellesch M."/>
            <person name="Goldberg J."/>
            <person name="Griggs A."/>
            <person name="Gujja S."/>
            <person name="Heiman D."/>
            <person name="Howarth C."/>
            <person name="Larson L."/>
            <person name="Lui A."/>
            <person name="MacDonald P.J.P."/>
            <person name="Mehta T."/>
            <person name="Montmayeur A."/>
            <person name="Murphy C."/>
            <person name="Neiman D."/>
            <person name="Pearson M."/>
            <person name="Priest M."/>
            <person name="Roberts A."/>
            <person name="Saif S."/>
            <person name="Shea T."/>
            <person name="Shenoy N."/>
            <person name="Sisk P."/>
            <person name="Stolte C."/>
            <person name="Sykes S."/>
            <person name="Yandava C."/>
            <person name="Wortman J."/>
            <person name="Nusbaum C."/>
            <person name="Birren B."/>
        </authorList>
    </citation>
    <scope>NUCLEOTIDE SEQUENCE</scope>
    <source>
        <strain>70-15</strain>
    </source>
</reference>
<keyword evidence="1" id="KW-0472">Membrane</keyword>
<evidence type="ECO:0000256" key="1">
    <source>
        <dbReference type="SAM" id="Phobius"/>
    </source>
</evidence>
<keyword evidence="1" id="KW-0812">Transmembrane</keyword>
<accession>G4NF78</accession>
<evidence type="ECO:0000313" key="2">
    <source>
        <dbReference type="EMBL" id="EHA47226.1"/>
    </source>
</evidence>
<dbReference type="GeneID" id="5049930"/>
<name>G4NF78_PYRO7</name>
<dbReference type="HOGENOM" id="CLU_2996933_0_0_1"/>
<dbReference type="VEuPathDB" id="FungiDB:MGG_12181"/>
<sequence>MDPDASHPEIWLWNPVAAIAIDLGLGSVSVFFDINGDRDDDYILLRLNCGTAIYRNV</sequence>
<dbReference type="KEGG" id="mgr:MGG_12181"/>
<keyword evidence="3" id="KW-1185">Reference proteome</keyword>
<protein>
    <submittedName>
        <fullName evidence="2">Uncharacterized protein</fullName>
    </submittedName>
</protein>
<proteinExistence type="predicted"/>
<dbReference type="OrthoDB" id="2119228at2759"/>
<dbReference type="RefSeq" id="XP_003719593.1">
    <property type="nucleotide sequence ID" value="XM_003719545.1"/>
</dbReference>
<keyword evidence="1" id="KW-1133">Transmembrane helix</keyword>
<evidence type="ECO:0000313" key="3">
    <source>
        <dbReference type="Proteomes" id="UP000009058"/>
    </source>
</evidence>
<dbReference type="Proteomes" id="UP000009058">
    <property type="component" value="Chromosome 6"/>
</dbReference>
<dbReference type="InParanoid" id="G4NF78"/>
<gene>
    <name evidence="2" type="ORF">MGG_12181</name>
</gene>
<organism evidence="2 3">
    <name type="scientific">Pyricularia oryzae (strain 70-15 / ATCC MYA-4617 / FGSC 8958)</name>
    <name type="common">Rice blast fungus</name>
    <name type="synonym">Magnaporthe oryzae</name>
    <dbReference type="NCBI Taxonomy" id="242507"/>
    <lineage>
        <taxon>Eukaryota</taxon>
        <taxon>Fungi</taxon>
        <taxon>Dikarya</taxon>
        <taxon>Ascomycota</taxon>
        <taxon>Pezizomycotina</taxon>
        <taxon>Sordariomycetes</taxon>
        <taxon>Sordariomycetidae</taxon>
        <taxon>Magnaporthales</taxon>
        <taxon>Pyriculariaceae</taxon>
        <taxon>Pyricularia</taxon>
    </lineage>
</organism>
<feature type="transmembrane region" description="Helical" evidence="1">
    <location>
        <begin position="12"/>
        <end position="32"/>
    </location>
</feature>
<reference evidence="2 3" key="1">
    <citation type="journal article" date="2005" name="Nature">
        <title>The genome sequence of the rice blast fungus Magnaporthe grisea.</title>
        <authorList>
            <person name="Dean R.A."/>
            <person name="Talbot N.J."/>
            <person name="Ebbole D.J."/>
            <person name="Farman M.L."/>
            <person name="Mitchell T.K."/>
            <person name="Orbach M.J."/>
            <person name="Thon M."/>
            <person name="Kulkarni R."/>
            <person name="Xu J.R."/>
            <person name="Pan H."/>
            <person name="Read N.D."/>
            <person name="Lee Y.H."/>
            <person name="Carbone I."/>
            <person name="Brown D."/>
            <person name="Oh Y.Y."/>
            <person name="Donofrio N."/>
            <person name="Jeong J.S."/>
            <person name="Soanes D.M."/>
            <person name="Djonovic S."/>
            <person name="Kolomiets E."/>
            <person name="Rehmeyer C."/>
            <person name="Li W."/>
            <person name="Harding M."/>
            <person name="Kim S."/>
            <person name="Lebrun M.H."/>
            <person name="Bohnert H."/>
            <person name="Coughlan S."/>
            <person name="Butler J."/>
            <person name="Calvo S."/>
            <person name="Ma L.J."/>
            <person name="Nicol R."/>
            <person name="Purcell S."/>
            <person name="Nusbaum C."/>
            <person name="Galagan J.E."/>
            <person name="Birren B.W."/>
        </authorList>
    </citation>
    <scope>NUCLEOTIDE SEQUENCE [LARGE SCALE GENOMIC DNA]</scope>
    <source>
        <strain evidence="3">70-15 / ATCC MYA-4617 / FGSC 8958</strain>
    </source>
</reference>
<dbReference type="EMBL" id="CM001236">
    <property type="protein sequence ID" value="EHA47226.1"/>
    <property type="molecule type" value="Genomic_DNA"/>
</dbReference>